<organism evidence="1 2">
    <name type="scientific">Brachionus plicatilis</name>
    <name type="common">Marine rotifer</name>
    <name type="synonym">Brachionus muelleri</name>
    <dbReference type="NCBI Taxonomy" id="10195"/>
    <lineage>
        <taxon>Eukaryota</taxon>
        <taxon>Metazoa</taxon>
        <taxon>Spiralia</taxon>
        <taxon>Gnathifera</taxon>
        <taxon>Rotifera</taxon>
        <taxon>Eurotatoria</taxon>
        <taxon>Monogononta</taxon>
        <taxon>Pseudotrocha</taxon>
        <taxon>Ploima</taxon>
        <taxon>Brachionidae</taxon>
        <taxon>Brachionus</taxon>
    </lineage>
</organism>
<proteinExistence type="predicted"/>
<gene>
    <name evidence="1" type="ORF">BpHYR1_041030</name>
</gene>
<keyword evidence="2" id="KW-1185">Reference proteome</keyword>
<accession>A0A3M7T141</accession>
<evidence type="ECO:0000313" key="2">
    <source>
        <dbReference type="Proteomes" id="UP000276133"/>
    </source>
</evidence>
<comment type="caution">
    <text evidence="1">The sequence shown here is derived from an EMBL/GenBank/DDBJ whole genome shotgun (WGS) entry which is preliminary data.</text>
</comment>
<dbReference type="Proteomes" id="UP000276133">
    <property type="component" value="Unassembled WGS sequence"/>
</dbReference>
<protein>
    <submittedName>
        <fullName evidence="1">Uncharacterized protein</fullName>
    </submittedName>
</protein>
<name>A0A3M7T141_BRAPC</name>
<sequence>MRPIIQFYIQGAQCLQSKKHKFNAFKFFIVLVHCSVPQSHCCAVFYRFRSRSYIRLEYTNKNKNRIDII</sequence>
<dbReference type="EMBL" id="REGN01000486">
    <property type="protein sequence ID" value="RNA41548.1"/>
    <property type="molecule type" value="Genomic_DNA"/>
</dbReference>
<dbReference type="AlphaFoldDB" id="A0A3M7T141"/>
<reference evidence="1 2" key="1">
    <citation type="journal article" date="2018" name="Sci. Rep.">
        <title>Genomic signatures of local adaptation to the degree of environmental predictability in rotifers.</title>
        <authorList>
            <person name="Franch-Gras L."/>
            <person name="Hahn C."/>
            <person name="Garcia-Roger E.M."/>
            <person name="Carmona M.J."/>
            <person name="Serra M."/>
            <person name="Gomez A."/>
        </authorList>
    </citation>
    <scope>NUCLEOTIDE SEQUENCE [LARGE SCALE GENOMIC DNA]</scope>
    <source>
        <strain evidence="1">HYR1</strain>
    </source>
</reference>
<evidence type="ECO:0000313" key="1">
    <source>
        <dbReference type="EMBL" id="RNA41548.1"/>
    </source>
</evidence>